<feature type="compositionally biased region" description="Basic and acidic residues" evidence="1">
    <location>
        <begin position="122"/>
        <end position="132"/>
    </location>
</feature>
<name>A0A1S1RFX1_9ACTN</name>
<evidence type="ECO:0000259" key="2">
    <source>
        <dbReference type="PROSITE" id="PS50943"/>
    </source>
</evidence>
<dbReference type="GO" id="GO:0003677">
    <property type="term" value="F:DNA binding"/>
    <property type="evidence" value="ECO:0007669"/>
    <property type="project" value="InterPro"/>
</dbReference>
<reference evidence="4" key="1">
    <citation type="submission" date="2016-07" db="EMBL/GenBank/DDBJ databases">
        <title>Frankia sp. NRRL B-16219 Genome sequencing.</title>
        <authorList>
            <person name="Ghodhbane-Gtari F."/>
            <person name="Swanson E."/>
            <person name="Gueddou A."/>
            <person name="Louati M."/>
            <person name="Nouioui I."/>
            <person name="Hezbri K."/>
            <person name="Abebe-Akele F."/>
            <person name="Simpson S."/>
            <person name="Morris K."/>
            <person name="Thomas K."/>
            <person name="Gtari M."/>
            <person name="Tisa L.S."/>
        </authorList>
    </citation>
    <scope>NUCLEOTIDE SEQUENCE [LARGE SCALE GENOMIC DNA]</scope>
    <source>
        <strain evidence="4">NRRL B-16219</strain>
    </source>
</reference>
<feature type="domain" description="HTH cro/C1-type" evidence="2">
    <location>
        <begin position="6"/>
        <end position="66"/>
    </location>
</feature>
<organism evidence="3 4">
    <name type="scientific">Parafrankia soli</name>
    <dbReference type="NCBI Taxonomy" id="2599596"/>
    <lineage>
        <taxon>Bacteria</taxon>
        <taxon>Bacillati</taxon>
        <taxon>Actinomycetota</taxon>
        <taxon>Actinomycetes</taxon>
        <taxon>Frankiales</taxon>
        <taxon>Frankiaceae</taxon>
        <taxon>Parafrankia</taxon>
    </lineage>
</organism>
<comment type="caution">
    <text evidence="3">The sequence shown here is derived from an EMBL/GenBank/DDBJ whole genome shotgun (WGS) entry which is preliminary data.</text>
</comment>
<gene>
    <name evidence="3" type="ORF">BBK14_09535</name>
</gene>
<dbReference type="Proteomes" id="UP000179769">
    <property type="component" value="Unassembled WGS sequence"/>
</dbReference>
<dbReference type="InterPro" id="IPR001387">
    <property type="entry name" value="Cro/C1-type_HTH"/>
</dbReference>
<dbReference type="SMART" id="SM00530">
    <property type="entry name" value="HTH_XRE"/>
    <property type="match status" value="1"/>
</dbReference>
<evidence type="ECO:0000256" key="1">
    <source>
        <dbReference type="SAM" id="MobiDB-lite"/>
    </source>
</evidence>
<dbReference type="InterPro" id="IPR010982">
    <property type="entry name" value="Lambda_DNA-bd_dom_sf"/>
</dbReference>
<dbReference type="EMBL" id="MAXA01000014">
    <property type="protein sequence ID" value="OHV45006.1"/>
    <property type="molecule type" value="Genomic_DNA"/>
</dbReference>
<keyword evidence="4" id="KW-1185">Reference proteome</keyword>
<dbReference type="AlphaFoldDB" id="A0A1S1RFX1"/>
<evidence type="ECO:0000313" key="3">
    <source>
        <dbReference type="EMBL" id="OHV45006.1"/>
    </source>
</evidence>
<dbReference type="PROSITE" id="PS50943">
    <property type="entry name" value="HTH_CROC1"/>
    <property type="match status" value="1"/>
</dbReference>
<dbReference type="SUPFAM" id="SSF47413">
    <property type="entry name" value="lambda repressor-like DNA-binding domains"/>
    <property type="match status" value="1"/>
</dbReference>
<evidence type="ECO:0000313" key="4">
    <source>
        <dbReference type="Proteomes" id="UP000179769"/>
    </source>
</evidence>
<proteinExistence type="predicted"/>
<sequence length="188" mass="20518">MVIGEVRRHRQAQDMSAAELSDACARLGLPVHRSVIANLEGGRRGSVTIAELIAFAAALDVAPAQLLCPVGYADEVEMPPGRIRPTWDAFEWITGACPEQTETPVAHYRKYYLYLREEREAQQRADEQEHRAGHLPAGPLQDAVRATATAERGRAQAIRTALDVLRKDMISAGFLPPADLPDEAGTPA</sequence>
<protein>
    <recommendedName>
        <fullName evidence="2">HTH cro/C1-type domain-containing protein</fullName>
    </recommendedName>
</protein>
<dbReference type="Gene3D" id="1.10.260.40">
    <property type="entry name" value="lambda repressor-like DNA-binding domains"/>
    <property type="match status" value="1"/>
</dbReference>
<accession>A0A1S1RFX1</accession>
<feature type="region of interest" description="Disordered" evidence="1">
    <location>
        <begin position="122"/>
        <end position="141"/>
    </location>
</feature>